<evidence type="ECO:0000256" key="1">
    <source>
        <dbReference type="ARBA" id="ARBA00022670"/>
    </source>
</evidence>
<evidence type="ECO:0000256" key="5">
    <source>
        <dbReference type="SAM" id="SignalP"/>
    </source>
</evidence>
<proteinExistence type="predicted"/>
<keyword evidence="4" id="KW-0862">Zinc</keyword>
<dbReference type="GO" id="GO:0006508">
    <property type="term" value="P:proteolysis"/>
    <property type="evidence" value="ECO:0007669"/>
    <property type="project" value="UniProtKB-KW"/>
</dbReference>
<evidence type="ECO:0000259" key="6">
    <source>
        <dbReference type="Pfam" id="PF00413"/>
    </source>
</evidence>
<sequence length="200" mass="22456">MRRKKSKCIMLALLLVFISGSLQVSAYELYGHKLTNGVGSSGKSVQKYYIGDGARTYSGEINTAMSDWMSTDTYYGSYYSTPINYKLTLTQSESKMDIYKSEIVNSYWALTTWYEGSRSTYVNAENSDWTWGKIELDSDFGLLSYNKRKAAIAHEMGHVMGLNHASTNSLMRSDIAVCKEDITKAQKDDVLGIRSIYGGK</sequence>
<feature type="chain" id="PRO_5012907171" evidence="5">
    <location>
        <begin position="27"/>
        <end position="200"/>
    </location>
</feature>
<dbReference type="Proteomes" id="UP000184612">
    <property type="component" value="Unassembled WGS sequence"/>
</dbReference>
<feature type="domain" description="Peptidase M10 metallopeptidase" evidence="6">
    <location>
        <begin position="149"/>
        <end position="198"/>
    </location>
</feature>
<reference evidence="7 8" key="1">
    <citation type="submission" date="2016-12" db="EMBL/GenBank/DDBJ databases">
        <authorList>
            <person name="Song W.-J."/>
            <person name="Kurnit D.M."/>
        </authorList>
    </citation>
    <scope>NUCLEOTIDE SEQUENCE [LARGE SCALE GENOMIC DNA]</scope>
    <source>
        <strain evidence="7 8">DSM 12503</strain>
    </source>
</reference>
<gene>
    <name evidence="7" type="ORF">SAMN02745217_03312</name>
</gene>
<dbReference type="InterPro" id="IPR001818">
    <property type="entry name" value="Pept_M10_metallopeptidase"/>
</dbReference>
<organism evidence="7 8">
    <name type="scientific">Anaerocolumna xylanovorans DSM 12503</name>
    <dbReference type="NCBI Taxonomy" id="1121345"/>
    <lineage>
        <taxon>Bacteria</taxon>
        <taxon>Bacillati</taxon>
        <taxon>Bacillota</taxon>
        <taxon>Clostridia</taxon>
        <taxon>Lachnospirales</taxon>
        <taxon>Lachnospiraceae</taxon>
        <taxon>Anaerocolumna</taxon>
    </lineage>
</organism>
<dbReference type="PRINTS" id="PR00138">
    <property type="entry name" value="MATRIXIN"/>
</dbReference>
<keyword evidence="3" id="KW-0378">Hydrolase</keyword>
<keyword evidence="5" id="KW-0732">Signal</keyword>
<dbReference type="InterPro" id="IPR021190">
    <property type="entry name" value="Pept_M10A"/>
</dbReference>
<keyword evidence="1" id="KW-0645">Protease</keyword>
<evidence type="ECO:0000313" key="8">
    <source>
        <dbReference type="Proteomes" id="UP000184612"/>
    </source>
</evidence>
<dbReference type="RefSeq" id="WP_073589975.1">
    <property type="nucleotide sequence ID" value="NZ_FRFD01000010.1"/>
</dbReference>
<dbReference type="Gene3D" id="3.40.390.10">
    <property type="entry name" value="Collagenase (Catalytic Domain)"/>
    <property type="match status" value="1"/>
</dbReference>
<keyword evidence="8" id="KW-1185">Reference proteome</keyword>
<feature type="signal peptide" evidence="5">
    <location>
        <begin position="1"/>
        <end position="26"/>
    </location>
</feature>
<dbReference type="SUPFAM" id="SSF55486">
    <property type="entry name" value="Metalloproteases ('zincins'), catalytic domain"/>
    <property type="match status" value="1"/>
</dbReference>
<keyword evidence="2" id="KW-0479">Metal-binding</keyword>
<name>A0A1M7YGJ2_9FIRM</name>
<dbReference type="InterPro" id="IPR024079">
    <property type="entry name" value="MetalloPept_cat_dom_sf"/>
</dbReference>
<accession>A0A1M7YGJ2</accession>
<dbReference type="EMBL" id="FRFD01000010">
    <property type="protein sequence ID" value="SHO51752.1"/>
    <property type="molecule type" value="Genomic_DNA"/>
</dbReference>
<evidence type="ECO:0000313" key="7">
    <source>
        <dbReference type="EMBL" id="SHO51752.1"/>
    </source>
</evidence>
<evidence type="ECO:0000256" key="3">
    <source>
        <dbReference type="ARBA" id="ARBA00022801"/>
    </source>
</evidence>
<dbReference type="GO" id="GO:0004222">
    <property type="term" value="F:metalloendopeptidase activity"/>
    <property type="evidence" value="ECO:0007669"/>
    <property type="project" value="InterPro"/>
</dbReference>
<dbReference type="GO" id="GO:0031012">
    <property type="term" value="C:extracellular matrix"/>
    <property type="evidence" value="ECO:0007669"/>
    <property type="project" value="InterPro"/>
</dbReference>
<dbReference type="AlphaFoldDB" id="A0A1M7YGJ2"/>
<dbReference type="GO" id="GO:0008270">
    <property type="term" value="F:zinc ion binding"/>
    <property type="evidence" value="ECO:0007669"/>
    <property type="project" value="InterPro"/>
</dbReference>
<protein>
    <submittedName>
        <fullName evidence="7">Matrixin</fullName>
    </submittedName>
</protein>
<evidence type="ECO:0000256" key="2">
    <source>
        <dbReference type="ARBA" id="ARBA00022723"/>
    </source>
</evidence>
<dbReference type="Pfam" id="PF00413">
    <property type="entry name" value="Peptidase_M10"/>
    <property type="match status" value="1"/>
</dbReference>
<evidence type="ECO:0000256" key="4">
    <source>
        <dbReference type="ARBA" id="ARBA00022833"/>
    </source>
</evidence>